<dbReference type="EMBL" id="LWMH01000001">
    <property type="protein sequence ID" value="KZS44997.1"/>
    <property type="molecule type" value="Genomic_DNA"/>
</dbReference>
<dbReference type="OrthoDB" id="2991134at2"/>
<comment type="caution">
    <text evidence="1">The sequence shown here is derived from an EMBL/GenBank/DDBJ whole genome shotgun (WGS) entry which is preliminary data.</text>
</comment>
<evidence type="ECO:0008006" key="3">
    <source>
        <dbReference type="Google" id="ProtNLM"/>
    </source>
</evidence>
<evidence type="ECO:0000313" key="2">
    <source>
        <dbReference type="Proteomes" id="UP000076796"/>
    </source>
</evidence>
<keyword evidence="2" id="KW-1185">Reference proteome</keyword>
<proteinExistence type="predicted"/>
<name>A0A163GIX1_9BACL</name>
<evidence type="ECO:0000313" key="1">
    <source>
        <dbReference type="EMBL" id="KZS44997.1"/>
    </source>
</evidence>
<dbReference type="AlphaFoldDB" id="A0A163GIX1"/>
<gene>
    <name evidence="1" type="ORF">AWU65_03175</name>
</gene>
<sequence length="64" mass="7384">MKMNKYIGQKLEIVYVDNTGKITQRRIGVKNIIGQFIYATCLNTGRPRTFRLDRVLAWQPANVA</sequence>
<protein>
    <recommendedName>
        <fullName evidence="3">WYL domain-containing protein</fullName>
    </recommendedName>
</protein>
<dbReference type="Proteomes" id="UP000076796">
    <property type="component" value="Unassembled WGS sequence"/>
</dbReference>
<accession>A0A163GIX1</accession>
<reference evidence="1" key="1">
    <citation type="journal article" date="2016" name="Genome Announc.">
        <title>Draft genomes of two strains of Paenibacillus glucanolyticus with capability to degrade lignocellulose.</title>
        <authorList>
            <person name="Mathews S.L."/>
            <person name="Pawlak J."/>
            <person name="Grunden A.M."/>
        </authorList>
    </citation>
    <scope>NUCLEOTIDE SEQUENCE [LARGE SCALE GENOMIC DNA]</scope>
    <source>
        <strain evidence="1">SLM1</strain>
    </source>
</reference>
<organism evidence="1 2">
    <name type="scientific">Paenibacillus glucanolyticus</name>
    <dbReference type="NCBI Taxonomy" id="59843"/>
    <lineage>
        <taxon>Bacteria</taxon>
        <taxon>Bacillati</taxon>
        <taxon>Bacillota</taxon>
        <taxon>Bacilli</taxon>
        <taxon>Bacillales</taxon>
        <taxon>Paenibacillaceae</taxon>
        <taxon>Paenibacillus</taxon>
    </lineage>
</organism>